<dbReference type="InterPro" id="IPR033247">
    <property type="entry name" value="Transketolase_fam"/>
</dbReference>
<dbReference type="PANTHER" id="PTHR43522">
    <property type="entry name" value="TRANSKETOLASE"/>
    <property type="match status" value="1"/>
</dbReference>
<feature type="binding site" evidence="13">
    <location>
        <position position="438"/>
    </location>
    <ligand>
        <name>thiamine diphosphate</name>
        <dbReference type="ChEBI" id="CHEBI:58937"/>
    </ligand>
</feature>
<evidence type="ECO:0000256" key="15">
    <source>
        <dbReference type="PIRSR" id="PIRSR605478-5"/>
    </source>
</evidence>
<feature type="binding site" evidence="12">
    <location>
        <position position="358"/>
    </location>
    <ligand>
        <name>substrate</name>
    </ligand>
</feature>
<evidence type="ECO:0000256" key="13">
    <source>
        <dbReference type="PIRSR" id="PIRSR605478-3"/>
    </source>
</evidence>
<feature type="binding site" evidence="12">
    <location>
        <position position="462"/>
    </location>
    <ligand>
        <name>substrate</name>
    </ligand>
</feature>
<sequence>MNSKLDKLSINVIRFLSADMVQKAASGHPGAPMGAAAMTYALWQKHLKHNPADPSWCDRDRFVLSAGHASALLYSLLYLTGYDLSIDDLQSFRQWGSKTPGHPEHGLTPGVEATTGPLGQGFGNGVGMAIAEKWLAARFNKPGYSIVDHYTYVICSDGDLMEGVASESASLAGALGLGKLIYLYDDNKITIEGDTANYFNEDVGARFRAYGWHVIGPIDGMDPEAVDTALTEARSDTTRPKLIICRTIIGYGSPTRAGTGAAHGEPLGDAELSAAKECLGCSHLEPFQIPAEVHASMSARAIGEARQLEWQRLMNRYTAAFPVEAAQFQDFLAGNLPQGWNDGLENMFKPSEKPLATREASGKIINLIGKRIENLLGGSADLAPSTKTVMEFESLFGASNSTARNLQFGVREHAMGAVLNGLALHGGIIPYGATFLVFYDYMRPSVRLAAIQELNVVYVFTHDSIGLGEDGPTHQPVEHLAGLRSVPNLVTIRPADAAETAFAWEMALERQDGPTALVLTRQKLPIFDRTEMGAATLTRRGGYILWQADDNPKIILIATGSEVHFALAAAKIIQGEGIASRVVSLPSWEVFEAQPQAYRDQVLPPEIWRRVSVEAGRSLGWERYVGCRGVIIGLDRFGASAPGNVLFEQFGFTSQHIAKAARTLIGEIDG</sequence>
<evidence type="ECO:0000256" key="10">
    <source>
        <dbReference type="NCBIfam" id="TIGR00232"/>
    </source>
</evidence>
<comment type="cofactor">
    <cofactor evidence="16">
        <name>Mg(2+)</name>
        <dbReference type="ChEBI" id="CHEBI:18420"/>
    </cofactor>
    <cofactor evidence="16">
        <name>Ca(2+)</name>
        <dbReference type="ChEBI" id="CHEBI:29108"/>
    </cofactor>
    <cofactor evidence="16">
        <name>Mn(2+)</name>
        <dbReference type="ChEBI" id="CHEBI:29035"/>
    </cofactor>
    <cofactor evidence="16">
        <name>Co(2+)</name>
        <dbReference type="ChEBI" id="CHEBI:48828"/>
    </cofactor>
    <text evidence="16">Binds 1 Mg(2+) ion per subunit. Can also utilize other divalent metal cations, such as Ca(2+), Mn(2+) and Co(2+).</text>
</comment>
<dbReference type="PATRIC" id="fig|1217799.6.peg.1409"/>
<evidence type="ECO:0000256" key="3">
    <source>
        <dbReference type="ARBA" id="ARBA00013152"/>
    </source>
</evidence>
<reference evidence="18 19" key="1">
    <citation type="submission" date="2015-06" db="EMBL/GenBank/DDBJ databases">
        <title>Genome sequence of the organohalide-respiring Dehalogenimonas alkenigignens type strain (IP3-3T).</title>
        <authorList>
            <person name="Key T.A."/>
            <person name="Richmond D.P."/>
            <person name="Bowman K.S."/>
            <person name="Cho Y.-J."/>
            <person name="Chun J."/>
            <person name="da Costa M.S."/>
            <person name="Rainey F.A."/>
            <person name="Moe W.M."/>
        </authorList>
    </citation>
    <scope>NUCLEOTIDE SEQUENCE [LARGE SCALE GENOMIC DNA]</scope>
    <source>
        <strain evidence="18 19">IP3-3</strain>
    </source>
</reference>
<feature type="binding site" evidence="12">
    <location>
        <position position="385"/>
    </location>
    <ligand>
        <name>substrate</name>
    </ligand>
</feature>
<dbReference type="InterPro" id="IPR009014">
    <property type="entry name" value="Transketo_C/PFOR_II"/>
</dbReference>
<dbReference type="InterPro" id="IPR005478">
    <property type="entry name" value="Transketolase_bac-like"/>
</dbReference>
<dbReference type="CDD" id="cd02012">
    <property type="entry name" value="TPP_TK"/>
    <property type="match status" value="1"/>
</dbReference>
<evidence type="ECO:0000256" key="1">
    <source>
        <dbReference type="ARBA" id="ARBA00007131"/>
    </source>
</evidence>
<feature type="binding site" evidence="13">
    <location>
        <position position="68"/>
    </location>
    <ligand>
        <name>thiamine diphosphate</name>
        <dbReference type="ChEBI" id="CHEBI:58937"/>
    </ligand>
</feature>
<evidence type="ECO:0000313" key="18">
    <source>
        <dbReference type="EMBL" id="KTB48517.1"/>
    </source>
</evidence>
<feature type="binding site" evidence="12">
    <location>
        <position position="28"/>
    </location>
    <ligand>
        <name>substrate</name>
    </ligand>
</feature>
<comment type="cofactor">
    <cofactor evidence="13">
        <name>thiamine diphosphate</name>
        <dbReference type="ChEBI" id="CHEBI:58937"/>
    </cofactor>
    <text evidence="13">Binds 1 thiamine pyrophosphate per subunit. During the reaction, the substrate forms a covalent intermediate with the cofactor.</text>
</comment>
<dbReference type="GO" id="GO:0005829">
    <property type="term" value="C:cytosol"/>
    <property type="evidence" value="ECO:0007669"/>
    <property type="project" value="TreeGrafter"/>
</dbReference>
<dbReference type="Gene3D" id="3.40.50.920">
    <property type="match status" value="1"/>
</dbReference>
<dbReference type="Pfam" id="PF22613">
    <property type="entry name" value="Transketolase_C_1"/>
    <property type="match status" value="1"/>
</dbReference>
<dbReference type="SUPFAM" id="SSF52518">
    <property type="entry name" value="Thiamin diphosphate-binding fold (THDP-binding)"/>
    <property type="match status" value="2"/>
</dbReference>
<dbReference type="FunFam" id="3.40.50.920:FF:000003">
    <property type="entry name" value="Transketolase"/>
    <property type="match status" value="1"/>
</dbReference>
<dbReference type="Proteomes" id="UP000053947">
    <property type="component" value="Unassembled WGS sequence"/>
</dbReference>
<feature type="binding site" evidence="12">
    <location>
        <position position="521"/>
    </location>
    <ligand>
        <name>substrate</name>
    </ligand>
</feature>
<dbReference type="GO" id="GO:0004802">
    <property type="term" value="F:transketolase activity"/>
    <property type="evidence" value="ECO:0007669"/>
    <property type="project" value="UniProtKB-UniRule"/>
</dbReference>
<dbReference type="NCBIfam" id="TIGR00232">
    <property type="entry name" value="tktlase_bact"/>
    <property type="match status" value="1"/>
</dbReference>
<evidence type="ECO:0000256" key="11">
    <source>
        <dbReference type="PIRSR" id="PIRSR605478-1"/>
    </source>
</evidence>
<evidence type="ECO:0000256" key="5">
    <source>
        <dbReference type="ARBA" id="ARBA00022679"/>
    </source>
</evidence>
<proteinExistence type="inferred from homology"/>
<comment type="cofactor">
    <cofactor evidence="14">
        <name>Mg(2+)</name>
        <dbReference type="ChEBI" id="CHEBI:18420"/>
    </cofactor>
    <text evidence="14">Binds 1 Mg(2+) ion per subunit. Can also utilize other divalent metal cations, such as Ca(2+), Mn(2+) and Co(2+).</text>
</comment>
<comment type="similarity">
    <text evidence="1 16">Belongs to the transketolase family.</text>
</comment>
<comment type="catalytic activity">
    <reaction evidence="9 16">
        <text>D-sedoheptulose 7-phosphate + D-glyceraldehyde 3-phosphate = aldehydo-D-ribose 5-phosphate + D-xylulose 5-phosphate</text>
        <dbReference type="Rhea" id="RHEA:10508"/>
        <dbReference type="ChEBI" id="CHEBI:57483"/>
        <dbReference type="ChEBI" id="CHEBI:57737"/>
        <dbReference type="ChEBI" id="CHEBI:58273"/>
        <dbReference type="ChEBI" id="CHEBI:59776"/>
        <dbReference type="EC" id="2.2.1.1"/>
    </reaction>
</comment>
<keyword evidence="16" id="KW-0106">Calcium</keyword>
<name>A0A0W0GIY4_9CHLR</name>
<evidence type="ECO:0000259" key="17">
    <source>
        <dbReference type="SMART" id="SM00861"/>
    </source>
</evidence>
<feature type="active site" description="Proton donor" evidence="11">
    <location>
        <position position="412"/>
    </location>
</feature>
<evidence type="ECO:0000256" key="16">
    <source>
        <dbReference type="RuleBase" id="RU004996"/>
    </source>
</evidence>
<feature type="domain" description="Transketolase-like pyrimidine-binding" evidence="17">
    <location>
        <begin position="355"/>
        <end position="526"/>
    </location>
</feature>
<feature type="binding site" evidence="13">
    <location>
        <begin position="116"/>
        <end position="118"/>
    </location>
    <ligand>
        <name>thiamine diphosphate</name>
        <dbReference type="ChEBI" id="CHEBI:58937"/>
    </ligand>
</feature>
<feature type="site" description="Important for catalytic activity" evidence="15">
    <location>
        <position position="28"/>
    </location>
</feature>
<dbReference type="Pfam" id="PF00456">
    <property type="entry name" value="Transketolase_N"/>
    <property type="match status" value="1"/>
</dbReference>
<dbReference type="EC" id="2.2.1.1" evidence="3 10"/>
<evidence type="ECO:0000256" key="8">
    <source>
        <dbReference type="ARBA" id="ARBA00023052"/>
    </source>
</evidence>
<keyword evidence="19" id="KW-1185">Reference proteome</keyword>
<dbReference type="EMBL" id="LFDV01000002">
    <property type="protein sequence ID" value="KTB48517.1"/>
    <property type="molecule type" value="Genomic_DNA"/>
</dbReference>
<protein>
    <recommendedName>
        <fullName evidence="4 10">Transketolase</fullName>
        <ecNumber evidence="3 10">2.2.1.1</ecNumber>
    </recommendedName>
</protein>
<comment type="caution">
    <text evidence="18">The sequence shown here is derived from an EMBL/GenBank/DDBJ whole genome shotgun (WGS) entry which is preliminary data.</text>
</comment>
<dbReference type="Pfam" id="PF02779">
    <property type="entry name" value="Transket_pyr"/>
    <property type="match status" value="1"/>
</dbReference>
<dbReference type="FunFam" id="3.40.50.970:FF:000003">
    <property type="entry name" value="Transketolase"/>
    <property type="match status" value="1"/>
</dbReference>
<feature type="binding site" evidence="12">
    <location>
        <position position="470"/>
    </location>
    <ligand>
        <name>substrate</name>
    </ligand>
</feature>
<feature type="binding site" evidence="12">
    <location>
        <position position="474"/>
    </location>
    <ligand>
        <name>substrate</name>
    </ligand>
</feature>
<dbReference type="CDD" id="cd07033">
    <property type="entry name" value="TPP_PYR_DXS_TK_like"/>
    <property type="match status" value="1"/>
</dbReference>
<dbReference type="GO" id="GO:0006098">
    <property type="term" value="P:pentose-phosphate shunt"/>
    <property type="evidence" value="ECO:0007669"/>
    <property type="project" value="TreeGrafter"/>
</dbReference>
<dbReference type="InterPro" id="IPR029061">
    <property type="entry name" value="THDP-binding"/>
</dbReference>
<dbReference type="PROSITE" id="PS00802">
    <property type="entry name" value="TRANSKETOLASE_2"/>
    <property type="match status" value="1"/>
</dbReference>
<keyword evidence="5 16" id="KW-0808">Transferase</keyword>
<feature type="binding site" evidence="13">
    <location>
        <position position="158"/>
    </location>
    <ligand>
        <name>thiamine diphosphate</name>
        <dbReference type="ChEBI" id="CHEBI:58937"/>
    </ligand>
</feature>
<dbReference type="PANTHER" id="PTHR43522:SF2">
    <property type="entry name" value="TRANSKETOLASE 1-RELATED"/>
    <property type="match status" value="1"/>
</dbReference>
<dbReference type="Gene3D" id="3.40.50.970">
    <property type="match status" value="2"/>
</dbReference>
<evidence type="ECO:0000256" key="14">
    <source>
        <dbReference type="PIRSR" id="PIRSR605478-4"/>
    </source>
</evidence>
<dbReference type="OrthoDB" id="8732661at2"/>
<keyword evidence="8 13" id="KW-0786">Thiamine pyrophosphate</keyword>
<evidence type="ECO:0000256" key="9">
    <source>
        <dbReference type="ARBA" id="ARBA00049473"/>
    </source>
</evidence>
<feature type="binding site" evidence="14">
    <location>
        <position position="187"/>
    </location>
    <ligand>
        <name>Mg(2+)</name>
        <dbReference type="ChEBI" id="CHEBI:18420"/>
    </ligand>
</feature>
<keyword evidence="7 14" id="KW-0460">Magnesium</keyword>
<accession>A0A0W0GIY4</accession>
<dbReference type="SUPFAM" id="SSF52922">
    <property type="entry name" value="TK C-terminal domain-like"/>
    <property type="match status" value="1"/>
</dbReference>
<dbReference type="GO" id="GO:0046872">
    <property type="term" value="F:metal ion binding"/>
    <property type="evidence" value="ECO:0007669"/>
    <property type="project" value="UniProtKB-KW"/>
</dbReference>
<feature type="binding site" evidence="14">
    <location>
        <position position="189"/>
    </location>
    <ligand>
        <name>Mg(2+)</name>
        <dbReference type="ChEBI" id="CHEBI:18420"/>
    </ligand>
</feature>
<dbReference type="InterPro" id="IPR005474">
    <property type="entry name" value="Transketolase_N"/>
</dbReference>
<comment type="subunit">
    <text evidence="2 16">Homodimer.</text>
</comment>
<dbReference type="SMART" id="SM00861">
    <property type="entry name" value="Transket_pyr"/>
    <property type="match status" value="1"/>
</dbReference>
<dbReference type="STRING" id="1217799.DEALK_13630"/>
<evidence type="ECO:0000256" key="2">
    <source>
        <dbReference type="ARBA" id="ARBA00011738"/>
    </source>
</evidence>
<evidence type="ECO:0000256" key="4">
    <source>
        <dbReference type="ARBA" id="ARBA00016662"/>
    </source>
</evidence>
<dbReference type="RefSeq" id="WP_058439488.1">
    <property type="nucleotide sequence ID" value="NZ_KQ758903.1"/>
</dbReference>
<feature type="binding site" evidence="14">
    <location>
        <position position="157"/>
    </location>
    <ligand>
        <name>Mg(2+)</name>
        <dbReference type="ChEBI" id="CHEBI:18420"/>
    </ligand>
</feature>
<feature type="binding site" evidence="13">
    <location>
        <position position="187"/>
    </location>
    <ligand>
        <name>thiamine diphosphate</name>
        <dbReference type="ChEBI" id="CHEBI:58937"/>
    </ligand>
</feature>
<feature type="binding site" evidence="13">
    <location>
        <position position="263"/>
    </location>
    <ligand>
        <name>thiamine diphosphate</name>
        <dbReference type="ChEBI" id="CHEBI:58937"/>
    </ligand>
</feature>
<keyword evidence="6 14" id="KW-0479">Metal-binding</keyword>
<evidence type="ECO:0000256" key="6">
    <source>
        <dbReference type="ARBA" id="ARBA00022723"/>
    </source>
</evidence>
<dbReference type="InterPro" id="IPR005475">
    <property type="entry name" value="Transketolase-like_Pyr-bd"/>
</dbReference>
<dbReference type="InterPro" id="IPR020826">
    <property type="entry name" value="Transketolase_BS"/>
</dbReference>
<dbReference type="PROSITE" id="PS00801">
    <property type="entry name" value="TRANSKETOLASE_1"/>
    <property type="match status" value="1"/>
</dbReference>
<dbReference type="InterPro" id="IPR055152">
    <property type="entry name" value="Transketolase-like_C_2"/>
</dbReference>
<evidence type="ECO:0000256" key="7">
    <source>
        <dbReference type="ARBA" id="ARBA00022842"/>
    </source>
</evidence>
<dbReference type="FunFam" id="3.40.50.970:FF:000004">
    <property type="entry name" value="Transketolase"/>
    <property type="match status" value="1"/>
</dbReference>
<evidence type="ECO:0000256" key="12">
    <source>
        <dbReference type="PIRSR" id="PIRSR605478-2"/>
    </source>
</evidence>
<evidence type="ECO:0000313" key="19">
    <source>
        <dbReference type="Proteomes" id="UP000053947"/>
    </source>
</evidence>
<comment type="function">
    <text evidence="16">Catalyzes the transfer of a two-carbon ketol group from a ketose donor to an aldose acceptor, via a covalent intermediate with the cofactor thiamine pyrophosphate.</text>
</comment>
<dbReference type="AlphaFoldDB" id="A0A0W0GIY4"/>
<feature type="site" description="Important for catalytic activity" evidence="15">
    <location>
        <position position="263"/>
    </location>
</feature>
<feature type="binding site" evidence="12">
    <location>
        <position position="263"/>
    </location>
    <ligand>
        <name>substrate</name>
    </ligand>
</feature>
<dbReference type="InterPro" id="IPR049557">
    <property type="entry name" value="Transketolase_CS"/>
</dbReference>
<gene>
    <name evidence="18" type="ORF">DEALK_13630</name>
</gene>
<organism evidence="18 19">
    <name type="scientific">Dehalogenimonas alkenigignens</name>
    <dbReference type="NCBI Taxonomy" id="1217799"/>
    <lineage>
        <taxon>Bacteria</taxon>
        <taxon>Bacillati</taxon>
        <taxon>Chloroflexota</taxon>
        <taxon>Dehalococcoidia</taxon>
        <taxon>Dehalococcoidales</taxon>
        <taxon>Dehalococcoidaceae</taxon>
        <taxon>Dehalogenimonas</taxon>
    </lineage>
</organism>